<dbReference type="GO" id="GO:0000978">
    <property type="term" value="F:RNA polymerase II cis-regulatory region sequence-specific DNA binding"/>
    <property type="evidence" value="ECO:0007669"/>
    <property type="project" value="TreeGrafter"/>
</dbReference>
<feature type="region of interest" description="Disordered" evidence="15">
    <location>
        <begin position="51"/>
        <end position="91"/>
    </location>
</feature>
<dbReference type="GO" id="GO:0005634">
    <property type="term" value="C:nucleus"/>
    <property type="evidence" value="ECO:0007669"/>
    <property type="project" value="TreeGrafter"/>
</dbReference>
<feature type="domain" description="BZIP" evidence="16">
    <location>
        <begin position="200"/>
        <end position="263"/>
    </location>
</feature>
<evidence type="ECO:0000256" key="8">
    <source>
        <dbReference type="ARBA" id="ARBA00023125"/>
    </source>
</evidence>
<dbReference type="STRING" id="7897.ENSLACP00000008681"/>
<dbReference type="Gene3D" id="1.20.5.170">
    <property type="match status" value="1"/>
</dbReference>
<dbReference type="CDD" id="cd14689">
    <property type="entry name" value="bZIP_CREB3"/>
    <property type="match status" value="1"/>
</dbReference>
<evidence type="ECO:0000256" key="3">
    <source>
        <dbReference type="ARBA" id="ARBA00022692"/>
    </source>
</evidence>
<dbReference type="OMA" id="EQDMLPD"/>
<keyword evidence="7" id="KW-0805">Transcription regulation</keyword>
<dbReference type="EMBL" id="AFYH01153346">
    <property type="status" value="NOT_ANNOTATED_CDS"/>
    <property type="molecule type" value="Genomic_DNA"/>
</dbReference>
<evidence type="ECO:0000256" key="4">
    <source>
        <dbReference type="ARBA" id="ARBA00022824"/>
    </source>
</evidence>
<dbReference type="Pfam" id="PF00170">
    <property type="entry name" value="bZIP_1"/>
    <property type="match status" value="1"/>
</dbReference>
<evidence type="ECO:0000256" key="14">
    <source>
        <dbReference type="SAM" id="Coils"/>
    </source>
</evidence>
<dbReference type="InterPro" id="IPR046347">
    <property type="entry name" value="bZIP_sf"/>
</dbReference>
<evidence type="ECO:0000256" key="12">
    <source>
        <dbReference type="ARBA" id="ARBA00023180"/>
    </source>
</evidence>
<evidence type="ECO:0000259" key="16">
    <source>
        <dbReference type="PROSITE" id="PS50217"/>
    </source>
</evidence>
<reference evidence="17" key="3">
    <citation type="submission" date="2025-09" db="UniProtKB">
        <authorList>
            <consortium name="Ensembl"/>
        </authorList>
    </citation>
    <scope>IDENTIFICATION</scope>
</reference>
<keyword evidence="5" id="KW-0735">Signal-anchor</keyword>
<feature type="compositionally biased region" description="Basic and acidic residues" evidence="15">
    <location>
        <begin position="430"/>
        <end position="439"/>
    </location>
</feature>
<dbReference type="EMBL" id="AFYH01153343">
    <property type="status" value="NOT_ANNOTATED_CDS"/>
    <property type="molecule type" value="Genomic_DNA"/>
</dbReference>
<name>H3AGB0_LATCH</name>
<comment type="subcellular location">
    <subcellularLocation>
        <location evidence="1">Endoplasmic reticulum membrane</location>
        <topology evidence="1">Single-pass type II membrane protein</topology>
    </subcellularLocation>
</comment>
<comment type="similarity">
    <text evidence="2">Belongs to the bZIP family. ATF subfamily.</text>
</comment>
<dbReference type="Bgee" id="ENSLACG00000007675">
    <property type="expression patterns" value="Expressed in mesonephros and 6 other cell types or tissues"/>
</dbReference>
<dbReference type="GO" id="GO:0000981">
    <property type="term" value="F:DNA-binding transcription factor activity, RNA polymerase II-specific"/>
    <property type="evidence" value="ECO:0007669"/>
    <property type="project" value="TreeGrafter"/>
</dbReference>
<accession>H3AGB0</accession>
<evidence type="ECO:0000256" key="15">
    <source>
        <dbReference type="SAM" id="MobiDB-lite"/>
    </source>
</evidence>
<protein>
    <submittedName>
        <fullName evidence="17">cAMP responsive element binding protein 3</fullName>
    </submittedName>
</protein>
<evidence type="ECO:0000256" key="13">
    <source>
        <dbReference type="ARBA" id="ARBA00023242"/>
    </source>
</evidence>
<feature type="compositionally biased region" description="Low complexity" evidence="15">
    <location>
        <begin position="417"/>
        <end position="429"/>
    </location>
</feature>
<organism evidence="17 18">
    <name type="scientific">Latimeria chalumnae</name>
    <name type="common">Coelacanth</name>
    <dbReference type="NCBI Taxonomy" id="7897"/>
    <lineage>
        <taxon>Eukaryota</taxon>
        <taxon>Metazoa</taxon>
        <taxon>Chordata</taxon>
        <taxon>Craniata</taxon>
        <taxon>Vertebrata</taxon>
        <taxon>Euteleostomi</taxon>
        <taxon>Coelacanthiformes</taxon>
        <taxon>Coelacanthidae</taxon>
        <taxon>Latimeria</taxon>
    </lineage>
</organism>
<evidence type="ECO:0000313" key="18">
    <source>
        <dbReference type="Proteomes" id="UP000008672"/>
    </source>
</evidence>
<dbReference type="SUPFAM" id="SSF57959">
    <property type="entry name" value="Leucine zipper domain"/>
    <property type="match status" value="1"/>
</dbReference>
<evidence type="ECO:0000256" key="2">
    <source>
        <dbReference type="ARBA" id="ARBA00009050"/>
    </source>
</evidence>
<evidence type="ECO:0000256" key="5">
    <source>
        <dbReference type="ARBA" id="ARBA00022968"/>
    </source>
</evidence>
<proteinExistence type="inferred from homology"/>
<evidence type="ECO:0000256" key="9">
    <source>
        <dbReference type="ARBA" id="ARBA00023136"/>
    </source>
</evidence>
<dbReference type="EMBL" id="AFYH01153344">
    <property type="status" value="NOT_ANNOTATED_CDS"/>
    <property type="molecule type" value="Genomic_DNA"/>
</dbReference>
<keyword evidence="9" id="KW-0472">Membrane</keyword>
<feature type="compositionally biased region" description="Polar residues" evidence="15">
    <location>
        <begin position="65"/>
        <end position="75"/>
    </location>
</feature>
<reference evidence="18" key="1">
    <citation type="submission" date="2011-08" db="EMBL/GenBank/DDBJ databases">
        <title>The draft genome of Latimeria chalumnae.</title>
        <authorList>
            <person name="Di Palma F."/>
            <person name="Alfoldi J."/>
            <person name="Johnson J."/>
            <person name="Berlin A."/>
            <person name="Gnerre S."/>
            <person name="Jaffe D."/>
            <person name="MacCallum I."/>
            <person name="Young S."/>
            <person name="Walker B.J."/>
            <person name="Lander E."/>
            <person name="Lindblad-Toh K."/>
        </authorList>
    </citation>
    <scope>NUCLEOTIDE SEQUENCE [LARGE SCALE GENOMIC DNA]</scope>
    <source>
        <strain evidence="18">Wild caught</strain>
    </source>
</reference>
<dbReference type="PROSITE" id="PS00036">
    <property type="entry name" value="BZIP_BASIC"/>
    <property type="match status" value="1"/>
</dbReference>
<keyword evidence="10" id="KW-0010">Activator</keyword>
<keyword evidence="13" id="KW-0539">Nucleus</keyword>
<dbReference type="InParanoid" id="H3AGB0"/>
<sequence>STHLLDFLFQEGSASQQDVGDGAKLLTEWGLSEQDMLNDSETEDFLKSILGPLEDEEEEDPRVLQSWSPQDSDSGISEDHPFSGEVAPSPPSPHSCVIVHCDHNYSSLHPPGEEVTLQSVRTEAPEVDFSIDLGLCSLLFPCFLTLDESEAKKKKDNDLMSSKNGSAPRLLLTEEECRLLTKEGVTLPTHLPLTRSEERTLKRIRRKIRNKHSAQQSRKKKKEYVDGLESRVAACTAQNQVLQKKVQQLQNQNMSLLQQLRKLQALVRQTSSKTTTTSTCIMVFLLSFCLILFPSINPLKTKGAPYEDPRGVISRKLRGMSPLALGNEQPIEKVIGNLGFTLDSEPDLMEPRLLGNQNHTPEAQSVSEADSGSALNGNSSSDSQPPAAELAVDAAVQPPPPPPPSGVARQRGHASGAHAAEYAMDSAAAAKREDWRERPTTVIIQQHHSDEM</sequence>
<dbReference type="PANTHER" id="PTHR45996">
    <property type="entry name" value="AGAP001464-PB"/>
    <property type="match status" value="1"/>
</dbReference>
<dbReference type="Ensembl" id="ENSLACT00000008749.1">
    <property type="protein sequence ID" value="ENSLACP00000008681.1"/>
    <property type="gene ID" value="ENSLACG00000007675.1"/>
</dbReference>
<feature type="region of interest" description="Disordered" evidence="15">
    <location>
        <begin position="346"/>
        <end position="452"/>
    </location>
</feature>
<dbReference type="InterPro" id="IPR051381">
    <property type="entry name" value="CREB_ATF_subfamily"/>
</dbReference>
<dbReference type="SMART" id="SM00338">
    <property type="entry name" value="BRLZ"/>
    <property type="match status" value="1"/>
</dbReference>
<keyword evidence="12" id="KW-0325">Glycoprotein</keyword>
<dbReference type="EMBL" id="AFYH01153347">
    <property type="status" value="NOT_ANNOTATED_CDS"/>
    <property type="molecule type" value="Genomic_DNA"/>
</dbReference>
<keyword evidence="14" id="KW-0175">Coiled coil</keyword>
<keyword evidence="18" id="KW-1185">Reference proteome</keyword>
<dbReference type="eggNOG" id="KOG0709">
    <property type="taxonomic scope" value="Eukaryota"/>
</dbReference>
<dbReference type="PROSITE" id="PS50217">
    <property type="entry name" value="BZIP"/>
    <property type="match status" value="1"/>
</dbReference>
<gene>
    <name evidence="17" type="primary">CREB3</name>
</gene>
<dbReference type="PANTHER" id="PTHR45996:SF4">
    <property type="entry name" value="CYCLIC AMP-RESPONSIVE ELEMENT-BINDING PROTEIN 3"/>
    <property type="match status" value="1"/>
</dbReference>
<evidence type="ECO:0000256" key="7">
    <source>
        <dbReference type="ARBA" id="ARBA00023015"/>
    </source>
</evidence>
<keyword evidence="6" id="KW-1133">Transmembrane helix</keyword>
<keyword evidence="11" id="KW-0804">Transcription</keyword>
<dbReference type="GO" id="GO:0005789">
    <property type="term" value="C:endoplasmic reticulum membrane"/>
    <property type="evidence" value="ECO:0007669"/>
    <property type="project" value="UniProtKB-SubCell"/>
</dbReference>
<keyword evidence="4" id="KW-0256">Endoplasmic reticulum</keyword>
<dbReference type="Proteomes" id="UP000008672">
    <property type="component" value="Unassembled WGS sequence"/>
</dbReference>
<reference evidence="17" key="2">
    <citation type="submission" date="2025-08" db="UniProtKB">
        <authorList>
            <consortium name="Ensembl"/>
        </authorList>
    </citation>
    <scope>IDENTIFICATION</scope>
</reference>
<dbReference type="InterPro" id="IPR004827">
    <property type="entry name" value="bZIP"/>
</dbReference>
<evidence type="ECO:0000256" key="10">
    <source>
        <dbReference type="ARBA" id="ARBA00023159"/>
    </source>
</evidence>
<dbReference type="GeneTree" id="ENSGT00940000160343"/>
<dbReference type="EMBL" id="AFYH01153345">
    <property type="status" value="NOT_ANNOTATED_CDS"/>
    <property type="molecule type" value="Genomic_DNA"/>
</dbReference>
<evidence type="ECO:0000256" key="11">
    <source>
        <dbReference type="ARBA" id="ARBA00023163"/>
    </source>
</evidence>
<feature type="compositionally biased region" description="Polar residues" evidence="15">
    <location>
        <begin position="355"/>
        <end position="384"/>
    </location>
</feature>
<evidence type="ECO:0000256" key="6">
    <source>
        <dbReference type="ARBA" id="ARBA00022989"/>
    </source>
</evidence>
<keyword evidence="8" id="KW-0238">DNA-binding</keyword>
<dbReference type="FunFam" id="1.20.5.170:FF:000042">
    <property type="entry name" value="Cyclic AMP-responsive element-binding protein 3-like protein 3"/>
    <property type="match status" value="1"/>
</dbReference>
<keyword evidence="3" id="KW-0812">Transmembrane</keyword>
<evidence type="ECO:0000256" key="1">
    <source>
        <dbReference type="ARBA" id="ARBA00004648"/>
    </source>
</evidence>
<feature type="coiled-coil region" evidence="14">
    <location>
        <begin position="225"/>
        <end position="266"/>
    </location>
</feature>
<evidence type="ECO:0000313" key="17">
    <source>
        <dbReference type="Ensembl" id="ENSLACP00000008681.1"/>
    </source>
</evidence>
<dbReference type="HOGENOM" id="CLU_047257_0_0_1"/>
<dbReference type="AlphaFoldDB" id="H3AGB0"/>